<sequence>MSERRAAIYARISRDRVGAGLGVDRQRDDCRALAEQLGWTVVAEHTDNDLSAYSGKPRPGYRALLDDLRGGRANAVVAWHTDRLHRSPAELEEYVSVCEAGAVPTHTVKAGPLDLTSPSGRLVARQLGAVARYEVEHAIERAKSAKMQAARAGRFRGGRRAFGFEADGMTVRESEAVVVREVADRVLAGESVRSIARSLNDRGITGTRGGAWTGAAVRDVVLKPRNAALVEHQGEIVASAQWPAIVPEETWRAVRVVLEDPGRTQVRDHARRWLLSGLALCGRCGAPVRIGSAGTNKAHAKPYYRCSGPRMHVSRVAEHVDELVGALVVGRLSRDDAVELLAEGAAAGDDPAALYTDANAVRARMDELAEKFAEGAITARQLTTGTESMRSRLEDLDRRIGLAWSGSALDGLAGAQDAAQRWQELPLERRRAVVDALMVVTILPGQAGRKSGGHYFDPETVKIEWKA</sequence>
<gene>
    <name evidence="3" type="ORF">ACFPK1_18945</name>
</gene>
<dbReference type="SMART" id="SM00857">
    <property type="entry name" value="Resolvase"/>
    <property type="match status" value="1"/>
</dbReference>
<feature type="domain" description="Recombinase" evidence="2">
    <location>
        <begin position="161"/>
        <end position="264"/>
    </location>
</feature>
<dbReference type="InterPro" id="IPR025827">
    <property type="entry name" value="Zn_ribbon_recom_dom"/>
</dbReference>
<dbReference type="Pfam" id="PF00239">
    <property type="entry name" value="Resolvase"/>
    <property type="match status" value="1"/>
</dbReference>
<dbReference type="PANTHER" id="PTHR30461:SF23">
    <property type="entry name" value="DNA RECOMBINASE-RELATED"/>
    <property type="match status" value="1"/>
</dbReference>
<comment type="caution">
    <text evidence="3">The sequence shown here is derived from an EMBL/GenBank/DDBJ whole genome shotgun (WGS) entry which is preliminary data.</text>
</comment>
<dbReference type="Proteomes" id="UP001596175">
    <property type="component" value="Unassembled WGS sequence"/>
</dbReference>
<dbReference type="PROSITE" id="PS51736">
    <property type="entry name" value="RECOMBINASES_3"/>
    <property type="match status" value="1"/>
</dbReference>
<dbReference type="EMBL" id="JBHSKG010000010">
    <property type="protein sequence ID" value="MFC5140325.1"/>
    <property type="molecule type" value="Genomic_DNA"/>
</dbReference>
<dbReference type="PANTHER" id="PTHR30461">
    <property type="entry name" value="DNA-INVERTASE FROM LAMBDOID PROPHAGE"/>
    <property type="match status" value="1"/>
</dbReference>
<dbReference type="InterPro" id="IPR050639">
    <property type="entry name" value="SSR_resolvase"/>
</dbReference>
<keyword evidence="4" id="KW-1185">Reference proteome</keyword>
<reference evidence="4" key="1">
    <citation type="journal article" date="2019" name="Int. J. Syst. Evol. Microbiol.">
        <title>The Global Catalogue of Microorganisms (GCM) 10K type strain sequencing project: providing services to taxonomists for standard genome sequencing and annotation.</title>
        <authorList>
            <consortium name="The Broad Institute Genomics Platform"/>
            <consortium name="The Broad Institute Genome Sequencing Center for Infectious Disease"/>
            <person name="Wu L."/>
            <person name="Ma J."/>
        </authorList>
    </citation>
    <scope>NUCLEOTIDE SEQUENCE [LARGE SCALE GENOMIC DNA]</scope>
    <source>
        <strain evidence="4">XZYJ18</strain>
    </source>
</reference>
<evidence type="ECO:0000313" key="4">
    <source>
        <dbReference type="Proteomes" id="UP001596175"/>
    </source>
</evidence>
<dbReference type="InterPro" id="IPR006119">
    <property type="entry name" value="Resolv_N"/>
</dbReference>
<dbReference type="Gene3D" id="3.40.50.1390">
    <property type="entry name" value="Resolvase, N-terminal catalytic domain"/>
    <property type="match status" value="1"/>
</dbReference>
<protein>
    <submittedName>
        <fullName evidence="3">Recombinase family protein</fullName>
    </submittedName>
</protein>
<dbReference type="Pfam" id="PF13408">
    <property type="entry name" value="Zn_ribbon_recom"/>
    <property type="match status" value="1"/>
</dbReference>
<dbReference type="Pfam" id="PF07508">
    <property type="entry name" value="Recombinase"/>
    <property type="match status" value="1"/>
</dbReference>
<name>A0ABV9ZJ50_9PSEU</name>
<dbReference type="PROSITE" id="PS51737">
    <property type="entry name" value="RECOMBINASE_DNA_BIND"/>
    <property type="match status" value="1"/>
</dbReference>
<organism evidence="3 4">
    <name type="scientific">Actinomycetospora rhizophila</name>
    <dbReference type="NCBI Taxonomy" id="1416876"/>
    <lineage>
        <taxon>Bacteria</taxon>
        <taxon>Bacillati</taxon>
        <taxon>Actinomycetota</taxon>
        <taxon>Actinomycetes</taxon>
        <taxon>Pseudonocardiales</taxon>
        <taxon>Pseudonocardiaceae</taxon>
        <taxon>Actinomycetospora</taxon>
    </lineage>
</organism>
<evidence type="ECO:0000259" key="1">
    <source>
        <dbReference type="PROSITE" id="PS51736"/>
    </source>
</evidence>
<dbReference type="RefSeq" id="WP_378022496.1">
    <property type="nucleotide sequence ID" value="NZ_JBHSKG010000010.1"/>
</dbReference>
<dbReference type="CDD" id="cd00338">
    <property type="entry name" value="Ser_Recombinase"/>
    <property type="match status" value="1"/>
</dbReference>
<dbReference type="InterPro" id="IPR011109">
    <property type="entry name" value="DNA_bind_recombinase_dom"/>
</dbReference>
<dbReference type="SUPFAM" id="SSF53041">
    <property type="entry name" value="Resolvase-like"/>
    <property type="match status" value="1"/>
</dbReference>
<proteinExistence type="predicted"/>
<dbReference type="InterPro" id="IPR036162">
    <property type="entry name" value="Resolvase-like_N_sf"/>
</dbReference>
<evidence type="ECO:0000313" key="3">
    <source>
        <dbReference type="EMBL" id="MFC5140325.1"/>
    </source>
</evidence>
<dbReference type="Gene3D" id="3.90.1750.20">
    <property type="entry name" value="Putative Large Serine Recombinase, Chain B, Domain 2"/>
    <property type="match status" value="1"/>
</dbReference>
<evidence type="ECO:0000259" key="2">
    <source>
        <dbReference type="PROSITE" id="PS51737"/>
    </source>
</evidence>
<feature type="domain" description="Resolvase/invertase-type recombinase catalytic" evidence="1">
    <location>
        <begin position="5"/>
        <end position="153"/>
    </location>
</feature>
<accession>A0ABV9ZJ50</accession>
<dbReference type="InterPro" id="IPR038109">
    <property type="entry name" value="DNA_bind_recomb_sf"/>
</dbReference>